<keyword evidence="9" id="KW-1185">Reference proteome</keyword>
<comment type="function">
    <text evidence="5">Methylation of the membrane-bound methyl-accepting chemotaxis proteins (MCP) to form gamma-glutamyl methyl ester residues in MCP.</text>
</comment>
<dbReference type="Gene3D" id="3.40.50.150">
    <property type="entry name" value="Vaccinia Virus protein VP39"/>
    <property type="match status" value="1"/>
</dbReference>
<evidence type="ECO:0000313" key="8">
    <source>
        <dbReference type="EMBL" id="NVN40115.1"/>
    </source>
</evidence>
<evidence type="ECO:0000256" key="4">
    <source>
        <dbReference type="ARBA" id="ARBA00022691"/>
    </source>
</evidence>
<sequence>MIDGGVEHTGTPTAYNGGHSHEQSFRFTHADFLAIAAIVRNETGISLKPTRSSFVYSRLSRRLRTLGLESFAAYCELLIQDGQSAERRALVSALTTNVTAFFRERHHFAYLRQRLIHTLAPRVHAGGRVRLWSTACSSGEEAYSMALTVLSVLPDATRYDIRILATDIDVEMLETARLGLYTRASVREHCRDTASLHWETGTDDRLQVPEAARSLVEFLPLNLIGAWPPLGTFDIIFCRNVAIYFDFPTQTALWRRLCDHLPERGLLSIGHSERIPSENIPGLHLCGITTYQWHPS</sequence>
<protein>
    <recommendedName>
        <fullName evidence="5">Chemotaxis protein methyltransferase</fullName>
        <ecNumber evidence="5">2.1.1.80</ecNumber>
    </recommendedName>
</protein>
<evidence type="ECO:0000256" key="1">
    <source>
        <dbReference type="ARBA" id="ARBA00001541"/>
    </source>
</evidence>
<evidence type="ECO:0000256" key="6">
    <source>
        <dbReference type="PIRSR" id="PIRSR000410-1"/>
    </source>
</evidence>
<dbReference type="PRINTS" id="PR00996">
    <property type="entry name" value="CHERMTFRASE"/>
</dbReference>
<gene>
    <name evidence="8" type="ORF">HUK82_05990</name>
</gene>
<evidence type="ECO:0000313" key="9">
    <source>
        <dbReference type="Proteomes" id="UP000585665"/>
    </source>
</evidence>
<dbReference type="PROSITE" id="PS50123">
    <property type="entry name" value="CHER"/>
    <property type="match status" value="1"/>
</dbReference>
<feature type="domain" description="CheR-type methyltransferase" evidence="7">
    <location>
        <begin position="20"/>
        <end position="296"/>
    </location>
</feature>
<dbReference type="SUPFAM" id="SSF53335">
    <property type="entry name" value="S-adenosyl-L-methionine-dependent methyltransferases"/>
    <property type="match status" value="1"/>
</dbReference>
<accession>A0A850P646</accession>
<dbReference type="InterPro" id="IPR050903">
    <property type="entry name" value="Bact_Chemotaxis_MeTrfase"/>
</dbReference>
<feature type="binding site" evidence="6">
    <location>
        <position position="103"/>
    </location>
    <ligand>
        <name>S-adenosyl-L-methionine</name>
        <dbReference type="ChEBI" id="CHEBI:59789"/>
    </ligand>
</feature>
<dbReference type="GO" id="GO:0032259">
    <property type="term" value="P:methylation"/>
    <property type="evidence" value="ECO:0007669"/>
    <property type="project" value="UniProtKB-KW"/>
</dbReference>
<name>A0A850P646_9PROT</name>
<dbReference type="InterPro" id="IPR036804">
    <property type="entry name" value="CheR_N_sf"/>
</dbReference>
<feature type="binding site" evidence="6">
    <location>
        <position position="99"/>
    </location>
    <ligand>
        <name>S-adenosyl-L-methionine</name>
        <dbReference type="ChEBI" id="CHEBI:59789"/>
    </ligand>
</feature>
<dbReference type="SUPFAM" id="SSF47757">
    <property type="entry name" value="Chemotaxis receptor methyltransferase CheR, N-terminal domain"/>
    <property type="match status" value="1"/>
</dbReference>
<feature type="binding site" evidence="6">
    <location>
        <position position="167"/>
    </location>
    <ligand>
        <name>S-adenosyl-L-methionine</name>
        <dbReference type="ChEBI" id="CHEBI:59789"/>
    </ligand>
</feature>
<dbReference type="SMART" id="SM00138">
    <property type="entry name" value="MeTrc"/>
    <property type="match status" value="1"/>
</dbReference>
<feature type="binding site" evidence="6">
    <location>
        <position position="141"/>
    </location>
    <ligand>
        <name>S-adenosyl-L-methionine</name>
        <dbReference type="ChEBI" id="CHEBI:59789"/>
    </ligand>
</feature>
<dbReference type="PANTHER" id="PTHR24422:SF19">
    <property type="entry name" value="CHEMOTAXIS PROTEIN METHYLTRANSFERASE"/>
    <property type="match status" value="1"/>
</dbReference>
<dbReference type="PANTHER" id="PTHR24422">
    <property type="entry name" value="CHEMOTAXIS PROTEIN METHYLTRANSFERASE"/>
    <property type="match status" value="1"/>
</dbReference>
<dbReference type="Pfam" id="PF01739">
    <property type="entry name" value="CheR"/>
    <property type="match status" value="1"/>
</dbReference>
<evidence type="ECO:0000256" key="5">
    <source>
        <dbReference type="PIRNR" id="PIRNR000410"/>
    </source>
</evidence>
<dbReference type="EMBL" id="JABXXR010000027">
    <property type="protein sequence ID" value="NVN40115.1"/>
    <property type="molecule type" value="Genomic_DNA"/>
</dbReference>
<dbReference type="PIRSF" id="PIRSF000410">
    <property type="entry name" value="CheR"/>
    <property type="match status" value="1"/>
</dbReference>
<dbReference type="RefSeq" id="WP_176613087.1">
    <property type="nucleotide sequence ID" value="NZ_JABXXR010000027.1"/>
</dbReference>
<feature type="binding site" evidence="6">
    <location>
        <position position="97"/>
    </location>
    <ligand>
        <name>S-adenosyl-L-methionine</name>
        <dbReference type="ChEBI" id="CHEBI:59789"/>
    </ligand>
</feature>
<feature type="binding site" evidence="6">
    <location>
        <begin position="222"/>
        <end position="223"/>
    </location>
    <ligand>
        <name>S-adenosyl-L-methionine</name>
        <dbReference type="ChEBI" id="CHEBI:59789"/>
    </ligand>
</feature>
<proteinExistence type="predicted"/>
<dbReference type="InterPro" id="IPR029063">
    <property type="entry name" value="SAM-dependent_MTases_sf"/>
</dbReference>
<dbReference type="InterPro" id="IPR022642">
    <property type="entry name" value="CheR_C"/>
</dbReference>
<keyword evidence="3 5" id="KW-0808">Transferase</keyword>
<comment type="catalytic activity">
    <reaction evidence="1 5">
        <text>L-glutamyl-[protein] + S-adenosyl-L-methionine = [protein]-L-glutamate 5-O-methyl ester + S-adenosyl-L-homocysteine</text>
        <dbReference type="Rhea" id="RHEA:24452"/>
        <dbReference type="Rhea" id="RHEA-COMP:10208"/>
        <dbReference type="Rhea" id="RHEA-COMP:10311"/>
        <dbReference type="ChEBI" id="CHEBI:29973"/>
        <dbReference type="ChEBI" id="CHEBI:57856"/>
        <dbReference type="ChEBI" id="CHEBI:59789"/>
        <dbReference type="ChEBI" id="CHEBI:82795"/>
        <dbReference type="EC" id="2.1.1.80"/>
    </reaction>
</comment>
<evidence type="ECO:0000259" key="7">
    <source>
        <dbReference type="PROSITE" id="PS50123"/>
    </source>
</evidence>
<evidence type="ECO:0000256" key="2">
    <source>
        <dbReference type="ARBA" id="ARBA00022603"/>
    </source>
</evidence>
<dbReference type="InterPro" id="IPR000780">
    <property type="entry name" value="CheR_MeTrfase"/>
</dbReference>
<dbReference type="InterPro" id="IPR026024">
    <property type="entry name" value="Chemotaxis_MeTrfase_CheR"/>
</dbReference>
<reference evidence="8 9" key="1">
    <citation type="submission" date="2020-06" db="EMBL/GenBank/DDBJ databases">
        <title>Description of novel acetic acid bacteria.</title>
        <authorList>
            <person name="Sombolestani A."/>
        </authorList>
    </citation>
    <scope>NUCLEOTIDE SEQUENCE [LARGE SCALE GENOMIC DNA]</scope>
    <source>
        <strain evidence="8 9">LMG 27010</strain>
    </source>
</reference>
<dbReference type="AlphaFoldDB" id="A0A850P646"/>
<dbReference type="Proteomes" id="UP000585665">
    <property type="component" value="Unassembled WGS sequence"/>
</dbReference>
<dbReference type="Gene3D" id="1.10.155.10">
    <property type="entry name" value="Chemotaxis receptor methyltransferase CheR, N-terminal domain"/>
    <property type="match status" value="1"/>
</dbReference>
<dbReference type="InterPro" id="IPR022641">
    <property type="entry name" value="CheR_N"/>
</dbReference>
<keyword evidence="4 5" id="KW-0949">S-adenosyl-L-methionine</keyword>
<dbReference type="EC" id="2.1.1.80" evidence="5"/>
<evidence type="ECO:0000256" key="3">
    <source>
        <dbReference type="ARBA" id="ARBA00022679"/>
    </source>
</evidence>
<comment type="caution">
    <text evidence="8">The sequence shown here is derived from an EMBL/GenBank/DDBJ whole genome shotgun (WGS) entry which is preliminary data.</text>
</comment>
<feature type="binding site" evidence="6">
    <location>
        <begin position="239"/>
        <end position="240"/>
    </location>
    <ligand>
        <name>S-adenosyl-L-methionine</name>
        <dbReference type="ChEBI" id="CHEBI:59789"/>
    </ligand>
</feature>
<dbReference type="Pfam" id="PF03705">
    <property type="entry name" value="CheR_N"/>
    <property type="match status" value="1"/>
</dbReference>
<dbReference type="GO" id="GO:0008983">
    <property type="term" value="F:protein-glutamate O-methyltransferase activity"/>
    <property type="evidence" value="ECO:0007669"/>
    <property type="project" value="UniProtKB-EC"/>
</dbReference>
<keyword evidence="2 5" id="KW-0489">Methyltransferase</keyword>
<organism evidence="8 9">
    <name type="scientific">Ameyamaea chiangmaiensis</name>
    <dbReference type="NCBI Taxonomy" id="442969"/>
    <lineage>
        <taxon>Bacteria</taxon>
        <taxon>Pseudomonadati</taxon>
        <taxon>Pseudomonadota</taxon>
        <taxon>Alphaproteobacteria</taxon>
        <taxon>Acetobacterales</taxon>
        <taxon>Acetobacteraceae</taxon>
        <taxon>Ameyamaea</taxon>
    </lineage>
</organism>